<evidence type="ECO:0000313" key="1">
    <source>
        <dbReference type="EMBL" id="ONG39821.1"/>
    </source>
</evidence>
<organism evidence="1 2">
    <name type="scientific">Alkanindiges hydrocarboniclasticus</name>
    <dbReference type="NCBI Taxonomy" id="1907941"/>
    <lineage>
        <taxon>Bacteria</taxon>
        <taxon>Pseudomonadati</taxon>
        <taxon>Pseudomonadota</taxon>
        <taxon>Gammaproteobacteria</taxon>
        <taxon>Moraxellales</taxon>
        <taxon>Moraxellaceae</taxon>
        <taxon>Alkanindiges</taxon>
    </lineage>
</organism>
<protein>
    <submittedName>
        <fullName evidence="1">Uncharacterized protein</fullName>
    </submittedName>
</protein>
<dbReference type="STRING" id="1907941.BKE30_08565"/>
<gene>
    <name evidence="1" type="ORF">BKE30_08565</name>
</gene>
<sequence length="264" mass="29756">MHDARQRALLTALGIRQWVPRAVVTKSASAPSVQLWRQATDELETNNSTEKVAHHPVTVAMADSFINEPARKIVQPEALVHASTVPELGQAAANLDHPSPAIQPVVLQPELVKHRVDQVSLLSESDAIQAVDHFEVEPAATANLHSFRLQACEINQWIVLVNEADLQNPQLHTLWKNILLAFRQPELSHFSWPLSEGQRWQRMTGSRAALNGFLFRLGLDKRVGLMSELADEVCPDRIERLPHLSELIEQPLKKRLLWQLLKNQ</sequence>
<dbReference type="EMBL" id="MLCN01000022">
    <property type="protein sequence ID" value="ONG39821.1"/>
    <property type="molecule type" value="Genomic_DNA"/>
</dbReference>
<dbReference type="RefSeq" id="WP_076878186.1">
    <property type="nucleotide sequence ID" value="NZ_MLCN01000022.1"/>
</dbReference>
<dbReference type="Proteomes" id="UP000192132">
    <property type="component" value="Unassembled WGS sequence"/>
</dbReference>
<dbReference type="OrthoDB" id="6660515at2"/>
<dbReference type="AlphaFoldDB" id="A0A1S8CV50"/>
<reference evidence="1 2" key="1">
    <citation type="submission" date="2016-10" db="EMBL/GenBank/DDBJ databases">
        <title>Draft Genome sequence of Alkanindiges sp. strain H1.</title>
        <authorList>
            <person name="Subhash Y."/>
            <person name="Lee S."/>
        </authorList>
    </citation>
    <scope>NUCLEOTIDE SEQUENCE [LARGE SCALE GENOMIC DNA]</scope>
    <source>
        <strain evidence="1 2">H1</strain>
    </source>
</reference>
<comment type="caution">
    <text evidence="1">The sequence shown here is derived from an EMBL/GenBank/DDBJ whole genome shotgun (WGS) entry which is preliminary data.</text>
</comment>
<name>A0A1S8CV50_9GAMM</name>
<proteinExistence type="predicted"/>
<accession>A0A1S8CV50</accession>
<evidence type="ECO:0000313" key="2">
    <source>
        <dbReference type="Proteomes" id="UP000192132"/>
    </source>
</evidence>
<keyword evidence="2" id="KW-1185">Reference proteome</keyword>